<sequence length="477" mass="51906">MNKPNGRTDSSESLAGLSCVISEACKNGCTDLLKRYHNQLIHRLLALSSLIIEATSMALRTDVMSTSAPSVERHEDPEALLPRSDPGTQILVPGNVHENDTCNNNNGNKRRELLPSTRERAFRMPVFVTPRPDVGPTMSQGTSSVVTINVSAITSLNTAPSRLHLASSTMCFLKGELFDASGRRSSGLMYPIGMRERGPLFVQDEALTDEEMRATLSLVAQAGSTDKKRQELQHPYYELLCVRSCELTVSVSPTWSSHSIENEGRCVHAGCFTKAIYARHPTGNEGTATATVIPQKSIKGCKQRNVRGASLQRPLLTVLSLTSTPDKSQYLKSERNGRRSAVLSKSKIAVKATEAANVAAAKAIEGESVLTTVWHPVTPSMDSGDGVHCTRFVEGAGSQPKCHKENSCVEENTLGEEDKFMGEADAAQFILRTEERVYTLHYTVPLSTQRKEANDKHNIGCGNVSPIRISLVSSPSL</sequence>
<comment type="caution">
    <text evidence="1">The sequence shown here is derived from an EMBL/GenBank/DDBJ whole genome shotgun (WGS) entry which is preliminary data.</text>
</comment>
<dbReference type="RefSeq" id="XP_029240647.1">
    <property type="nucleotide sequence ID" value="XM_029379494.1"/>
</dbReference>
<reference evidence="1 2" key="1">
    <citation type="journal article" date="2018" name="BMC Genomics">
        <title>Genomic comparison of Trypanosoma conorhini and Trypanosoma rangeli to Trypanosoma cruzi strains of high and low virulence.</title>
        <authorList>
            <person name="Bradwell K.R."/>
            <person name="Koparde V.N."/>
            <person name="Matveyev A.V."/>
            <person name="Serrano M.G."/>
            <person name="Alves J.M."/>
            <person name="Parikh H."/>
            <person name="Huang B."/>
            <person name="Lee V."/>
            <person name="Espinosa-Alvarez O."/>
            <person name="Ortiz P.A."/>
            <person name="Costa-Martins A.G."/>
            <person name="Teixeira M.M."/>
            <person name="Buck G.A."/>
        </authorList>
    </citation>
    <scope>NUCLEOTIDE SEQUENCE [LARGE SCALE GENOMIC DNA]</scope>
    <source>
        <strain evidence="1 2">AM80</strain>
    </source>
</reference>
<dbReference type="Proteomes" id="UP000283634">
    <property type="component" value="Unassembled WGS sequence"/>
</dbReference>
<dbReference type="VEuPathDB" id="TriTrypDB:TRSC58_03180"/>
<evidence type="ECO:0000313" key="2">
    <source>
        <dbReference type="Proteomes" id="UP000283634"/>
    </source>
</evidence>
<protein>
    <submittedName>
        <fullName evidence="1">Uncharacterized protein</fullName>
    </submittedName>
</protein>
<dbReference type="AlphaFoldDB" id="A0A3R7MVV7"/>
<keyword evidence="2" id="KW-1185">Reference proteome</keyword>
<organism evidence="1 2">
    <name type="scientific">Trypanosoma rangeli</name>
    <dbReference type="NCBI Taxonomy" id="5698"/>
    <lineage>
        <taxon>Eukaryota</taxon>
        <taxon>Discoba</taxon>
        <taxon>Euglenozoa</taxon>
        <taxon>Kinetoplastea</taxon>
        <taxon>Metakinetoplastina</taxon>
        <taxon>Trypanosomatida</taxon>
        <taxon>Trypanosomatidae</taxon>
        <taxon>Trypanosoma</taxon>
        <taxon>Herpetosoma</taxon>
    </lineage>
</organism>
<gene>
    <name evidence="1" type="ORF">TraAM80_02494</name>
</gene>
<evidence type="ECO:0000313" key="1">
    <source>
        <dbReference type="EMBL" id="RNF08861.1"/>
    </source>
</evidence>
<dbReference type="OMA" id="ANDKHNI"/>
<accession>A0A3R7MVV7</accession>
<dbReference type="OrthoDB" id="246559at2759"/>
<name>A0A3R7MVV7_TRYRA</name>
<dbReference type="EMBL" id="MKGL01000058">
    <property type="protein sequence ID" value="RNF08861.1"/>
    <property type="molecule type" value="Genomic_DNA"/>
</dbReference>
<proteinExistence type="predicted"/>
<dbReference type="GeneID" id="40326427"/>